<evidence type="ECO:0000256" key="9">
    <source>
        <dbReference type="ARBA" id="ARBA00022982"/>
    </source>
</evidence>
<dbReference type="GO" id="GO:0031966">
    <property type="term" value="C:mitochondrial membrane"/>
    <property type="evidence" value="ECO:0007669"/>
    <property type="project" value="UniProtKB-SubCell"/>
</dbReference>
<dbReference type="AlphaFoldDB" id="A0A346RJE1"/>
<keyword evidence="5" id="KW-0813">Transport</keyword>
<evidence type="ECO:0000256" key="7">
    <source>
        <dbReference type="ARBA" id="ARBA00022692"/>
    </source>
</evidence>
<feature type="transmembrane region" description="Helical" evidence="16">
    <location>
        <begin position="127"/>
        <end position="149"/>
    </location>
</feature>
<dbReference type="EC" id="7.1.1.2" evidence="3"/>
<reference evidence="17" key="1">
    <citation type="journal article" date="2018" name="J. ISSAAS">
        <title>The contribution of mitochondrial metagenomics to large-scale data mining and phylogenetic analysis of Coleoptera.</title>
        <authorList>
            <person name="Miller K."/>
            <person name="Linard B."/>
            <person name="Motyka M."/>
            <person name="Bocek M."/>
            <person name="Vogler A.P."/>
        </authorList>
    </citation>
    <scope>NUCLEOTIDE SEQUENCE</scope>
</reference>
<accession>A0A346RJE1</accession>
<dbReference type="InterPro" id="IPR050269">
    <property type="entry name" value="ComplexI_Subunit6"/>
</dbReference>
<evidence type="ECO:0000256" key="12">
    <source>
        <dbReference type="ARBA" id="ARBA00023128"/>
    </source>
</evidence>
<keyword evidence="7 16" id="KW-0812">Transmembrane</keyword>
<evidence type="ECO:0000256" key="8">
    <source>
        <dbReference type="ARBA" id="ARBA00022967"/>
    </source>
</evidence>
<evidence type="ECO:0000256" key="16">
    <source>
        <dbReference type="SAM" id="Phobius"/>
    </source>
</evidence>
<comment type="similarity">
    <text evidence="2">Belongs to the complex I subunit 6 family.</text>
</comment>
<keyword evidence="8" id="KW-1278">Translocase</keyword>
<evidence type="ECO:0000256" key="10">
    <source>
        <dbReference type="ARBA" id="ARBA00022989"/>
    </source>
</evidence>
<evidence type="ECO:0000313" key="17">
    <source>
        <dbReference type="EMBL" id="AXS66188.1"/>
    </source>
</evidence>
<keyword evidence="13 16" id="KW-0472">Membrane</keyword>
<feature type="transmembrane region" description="Helical" evidence="16">
    <location>
        <begin position="85"/>
        <end position="107"/>
    </location>
</feature>
<keyword evidence="10 16" id="KW-1133">Transmembrane helix</keyword>
<keyword evidence="6" id="KW-0679">Respiratory chain</keyword>
<evidence type="ECO:0000256" key="5">
    <source>
        <dbReference type="ARBA" id="ARBA00022448"/>
    </source>
</evidence>
<dbReference type="GO" id="GO:0008137">
    <property type="term" value="F:NADH dehydrogenase (ubiquinone) activity"/>
    <property type="evidence" value="ECO:0007669"/>
    <property type="project" value="UniProtKB-EC"/>
</dbReference>
<evidence type="ECO:0000256" key="11">
    <source>
        <dbReference type="ARBA" id="ARBA00023027"/>
    </source>
</evidence>
<evidence type="ECO:0000256" key="15">
    <source>
        <dbReference type="ARBA" id="ARBA00049551"/>
    </source>
</evidence>
<evidence type="ECO:0000256" key="2">
    <source>
        <dbReference type="ARBA" id="ARBA00005698"/>
    </source>
</evidence>
<dbReference type="PANTHER" id="PTHR11435:SF1">
    <property type="entry name" value="NADH-UBIQUINONE OXIDOREDUCTASE CHAIN 6"/>
    <property type="match status" value="1"/>
</dbReference>
<geneLocation type="mitochondrion" evidence="17"/>
<dbReference type="EMBL" id="MG193479">
    <property type="protein sequence ID" value="AXS66188.1"/>
    <property type="molecule type" value="Genomic_DNA"/>
</dbReference>
<comment type="catalytic activity">
    <reaction evidence="15">
        <text>a ubiquinone + NADH + 5 H(+)(in) = a ubiquinol + NAD(+) + 4 H(+)(out)</text>
        <dbReference type="Rhea" id="RHEA:29091"/>
        <dbReference type="Rhea" id="RHEA-COMP:9565"/>
        <dbReference type="Rhea" id="RHEA-COMP:9566"/>
        <dbReference type="ChEBI" id="CHEBI:15378"/>
        <dbReference type="ChEBI" id="CHEBI:16389"/>
        <dbReference type="ChEBI" id="CHEBI:17976"/>
        <dbReference type="ChEBI" id="CHEBI:57540"/>
        <dbReference type="ChEBI" id="CHEBI:57945"/>
        <dbReference type="EC" id="7.1.1.2"/>
    </reaction>
</comment>
<evidence type="ECO:0000256" key="13">
    <source>
        <dbReference type="ARBA" id="ARBA00023136"/>
    </source>
</evidence>
<dbReference type="PANTHER" id="PTHR11435">
    <property type="entry name" value="NADH UBIQUINONE OXIDOREDUCTASE SUBUNIT ND6"/>
    <property type="match status" value="1"/>
</dbReference>
<evidence type="ECO:0000256" key="4">
    <source>
        <dbReference type="ARBA" id="ARBA00021095"/>
    </source>
</evidence>
<feature type="transmembrane region" description="Helical" evidence="16">
    <location>
        <begin position="43"/>
        <end position="65"/>
    </location>
</feature>
<keyword evidence="12 17" id="KW-0496">Mitochondrion</keyword>
<sequence length="163" mass="18703">MMILMLNISLSFMLVFMNHPLIVGLILISQTLLISLICGNMTFTFWFSYILFLVMVGGMLIIFMYMTSIASNEKFKFKLTQTIPIMVVILVSLATFNNINYLMINITKTSMNNQIIDLSTMLNKYSAIPLNIIMIFLMAYLFIVMIAIVKITDFKQGPLRQLN</sequence>
<evidence type="ECO:0000256" key="1">
    <source>
        <dbReference type="ARBA" id="ARBA00004225"/>
    </source>
</evidence>
<evidence type="ECO:0000256" key="6">
    <source>
        <dbReference type="ARBA" id="ARBA00022660"/>
    </source>
</evidence>
<keyword evidence="11" id="KW-0520">NAD</keyword>
<feature type="transmembrane region" description="Helical" evidence="16">
    <location>
        <begin position="12"/>
        <end position="37"/>
    </location>
</feature>
<evidence type="ECO:0000256" key="3">
    <source>
        <dbReference type="ARBA" id="ARBA00012944"/>
    </source>
</evidence>
<gene>
    <name evidence="17" type="primary">nad6</name>
</gene>
<proteinExistence type="inferred from homology"/>
<evidence type="ECO:0000256" key="14">
    <source>
        <dbReference type="ARBA" id="ARBA00031019"/>
    </source>
</evidence>
<protein>
    <recommendedName>
        <fullName evidence="4">NADH-ubiquinone oxidoreductase chain 6</fullName>
        <ecNumber evidence="3">7.1.1.2</ecNumber>
    </recommendedName>
    <alternativeName>
        <fullName evidence="14">NADH dehydrogenase subunit 6</fullName>
    </alternativeName>
</protein>
<organism evidence="17">
    <name type="scientific">Tenebrionoidea sp. 1 KM-2017</name>
    <dbReference type="NCBI Taxonomy" id="2219464"/>
    <lineage>
        <taxon>Eukaryota</taxon>
        <taxon>Metazoa</taxon>
        <taxon>Ecdysozoa</taxon>
        <taxon>Arthropoda</taxon>
        <taxon>Hexapoda</taxon>
        <taxon>Insecta</taxon>
        <taxon>Pterygota</taxon>
        <taxon>Neoptera</taxon>
        <taxon>Endopterygota</taxon>
        <taxon>Coleoptera</taxon>
        <taxon>Polyphaga</taxon>
        <taxon>Cucujiformia</taxon>
    </lineage>
</organism>
<keyword evidence="9" id="KW-0249">Electron transport</keyword>
<comment type="subcellular location">
    <subcellularLocation>
        <location evidence="1">Mitochondrion membrane</location>
        <topology evidence="1">Multi-pass membrane protein</topology>
    </subcellularLocation>
</comment>
<name>A0A346RJE1_9CUCU</name>